<name>A0A7J7FK74_DICBM</name>
<dbReference type="AlphaFoldDB" id="A0A7J7FK74"/>
<feature type="region of interest" description="Disordered" evidence="1">
    <location>
        <begin position="53"/>
        <end position="84"/>
    </location>
</feature>
<comment type="caution">
    <text evidence="2">The sequence shown here is derived from an EMBL/GenBank/DDBJ whole genome shotgun (WGS) entry which is preliminary data.</text>
</comment>
<protein>
    <submittedName>
        <fullName evidence="2">Uncharacterized protein</fullName>
    </submittedName>
</protein>
<evidence type="ECO:0000313" key="3">
    <source>
        <dbReference type="Proteomes" id="UP000551758"/>
    </source>
</evidence>
<keyword evidence="3" id="KW-1185">Reference proteome</keyword>
<evidence type="ECO:0000256" key="1">
    <source>
        <dbReference type="SAM" id="MobiDB-lite"/>
    </source>
</evidence>
<reference evidence="2 3" key="1">
    <citation type="journal article" date="2020" name="Mol. Biol. Evol.">
        <title>Interspecific Gene Flow and the Evolution of Specialization in Black and White Rhinoceros.</title>
        <authorList>
            <person name="Moodley Y."/>
            <person name="Westbury M.V."/>
            <person name="Russo I.M."/>
            <person name="Gopalakrishnan S."/>
            <person name="Rakotoarivelo A."/>
            <person name="Olsen R.A."/>
            <person name="Prost S."/>
            <person name="Tunstall T."/>
            <person name="Ryder O.A."/>
            <person name="Dalen L."/>
            <person name="Bruford M.W."/>
        </authorList>
    </citation>
    <scope>NUCLEOTIDE SEQUENCE [LARGE SCALE GENOMIC DNA]</scope>
    <source>
        <strain evidence="2">SBR-YM</strain>
        <tissue evidence="2">Skin</tissue>
    </source>
</reference>
<organism evidence="2 3">
    <name type="scientific">Diceros bicornis minor</name>
    <name type="common">South-central black rhinoceros</name>
    <dbReference type="NCBI Taxonomy" id="77932"/>
    <lineage>
        <taxon>Eukaryota</taxon>
        <taxon>Metazoa</taxon>
        <taxon>Chordata</taxon>
        <taxon>Craniata</taxon>
        <taxon>Vertebrata</taxon>
        <taxon>Euteleostomi</taxon>
        <taxon>Mammalia</taxon>
        <taxon>Eutheria</taxon>
        <taxon>Laurasiatheria</taxon>
        <taxon>Perissodactyla</taxon>
        <taxon>Rhinocerotidae</taxon>
        <taxon>Diceros</taxon>
    </lineage>
</organism>
<proteinExistence type="predicted"/>
<sequence length="84" mass="8862">SPSPLTPHPLSALNPRSPPAATLEAQPLPSDCFLCRPRHRLLKSFALLETLSLRGAGDPPSLGHPSTGLSPSGVEESVFSRKDP</sequence>
<gene>
    <name evidence="2" type="ORF">HPG69_014992</name>
</gene>
<feature type="non-terminal residue" evidence="2">
    <location>
        <position position="84"/>
    </location>
</feature>
<dbReference type="Proteomes" id="UP000551758">
    <property type="component" value="Unassembled WGS sequence"/>
</dbReference>
<feature type="region of interest" description="Disordered" evidence="1">
    <location>
        <begin position="1"/>
        <end position="23"/>
    </location>
</feature>
<evidence type="ECO:0000313" key="2">
    <source>
        <dbReference type="EMBL" id="KAF5928387.1"/>
    </source>
</evidence>
<dbReference type="EMBL" id="JACDTQ010000370">
    <property type="protein sequence ID" value="KAF5928387.1"/>
    <property type="molecule type" value="Genomic_DNA"/>
</dbReference>
<accession>A0A7J7FK74</accession>